<gene>
    <name evidence="2" type="ORF">QCA50_010261</name>
</gene>
<keyword evidence="3" id="KW-1185">Reference proteome</keyword>
<name>A0AAW0G0A0_9APHY</name>
<dbReference type="Proteomes" id="UP001385951">
    <property type="component" value="Unassembled WGS sequence"/>
</dbReference>
<feature type="chain" id="PRO_5043743397" description="F-box domain-containing protein" evidence="1">
    <location>
        <begin position="19"/>
        <end position="471"/>
    </location>
</feature>
<evidence type="ECO:0000313" key="3">
    <source>
        <dbReference type="Proteomes" id="UP001385951"/>
    </source>
</evidence>
<comment type="caution">
    <text evidence="2">The sequence shown here is derived from an EMBL/GenBank/DDBJ whole genome shotgun (WGS) entry which is preliminary data.</text>
</comment>
<dbReference type="AlphaFoldDB" id="A0AAW0G0A0"/>
<evidence type="ECO:0000256" key="1">
    <source>
        <dbReference type="SAM" id="SignalP"/>
    </source>
</evidence>
<dbReference type="EMBL" id="JASBNA010000016">
    <property type="protein sequence ID" value="KAK7686661.1"/>
    <property type="molecule type" value="Genomic_DNA"/>
</dbReference>
<evidence type="ECO:0008006" key="4">
    <source>
        <dbReference type="Google" id="ProtNLM"/>
    </source>
</evidence>
<evidence type="ECO:0000313" key="2">
    <source>
        <dbReference type="EMBL" id="KAK7686661.1"/>
    </source>
</evidence>
<reference evidence="2 3" key="1">
    <citation type="submission" date="2022-09" db="EMBL/GenBank/DDBJ databases">
        <authorList>
            <person name="Palmer J.M."/>
        </authorList>
    </citation>
    <scope>NUCLEOTIDE SEQUENCE [LARGE SCALE GENOMIC DNA]</scope>
    <source>
        <strain evidence="2 3">DSM 7382</strain>
    </source>
</reference>
<sequence length="471" mass="54065">MRNGIVTTLINLLHTMLSILLRPFRKEKPILIPYLPVELIILIVEFSRENRKTIEACSLVCRAWLPAAHAVLFEHIMINAAEDLQETIDTKVARIGRYVNSVRALTLKRRNPFAESRVSLPTVRVVTSRFPNLKELEIVQLWLHHHDLLPPSLIPETPRSTQVSTVGSLKTLKLVTACLDYPQEDNVSHMFYELLASFPTLEHFIYNYTTCQKTDIIPDITQLVLPPLRTLSCRSMGRNFPMFLRSLQPVVWQLKTIDYTGRNTFLNNFILLCEPKGIKDSLENLRFAVSLPEVRHNINIIDDTLVSEKDHAERCWNTLELQTFTALRTIHIVINKGWFHTHLHILQALPPTIRTLAFELCWIEPGSKPQDCLNGLTLLPFENVIGNSLPDLTEIFFMPHHLEQELGTDAQMFIRTQLADLDARGLLRIVNRCDSERLEDCQYERPKPPTSAIVGGVLAYGHPKLDFLWVN</sequence>
<protein>
    <recommendedName>
        <fullName evidence="4">F-box domain-containing protein</fullName>
    </recommendedName>
</protein>
<organism evidence="2 3">
    <name type="scientific">Cerrena zonata</name>
    <dbReference type="NCBI Taxonomy" id="2478898"/>
    <lineage>
        <taxon>Eukaryota</taxon>
        <taxon>Fungi</taxon>
        <taxon>Dikarya</taxon>
        <taxon>Basidiomycota</taxon>
        <taxon>Agaricomycotina</taxon>
        <taxon>Agaricomycetes</taxon>
        <taxon>Polyporales</taxon>
        <taxon>Cerrenaceae</taxon>
        <taxon>Cerrena</taxon>
    </lineage>
</organism>
<keyword evidence="1" id="KW-0732">Signal</keyword>
<proteinExistence type="predicted"/>
<feature type="signal peptide" evidence="1">
    <location>
        <begin position="1"/>
        <end position="18"/>
    </location>
</feature>
<accession>A0AAW0G0A0</accession>